<keyword evidence="5" id="KW-1185">Reference proteome</keyword>
<gene>
    <name evidence="4" type="ORF">NUTIK01_01920</name>
</gene>
<accession>A0ABQ6P2V7</accession>
<dbReference type="InterPro" id="IPR001789">
    <property type="entry name" value="Sig_transdc_resp-reg_receiver"/>
</dbReference>
<dbReference type="InterPro" id="IPR011006">
    <property type="entry name" value="CheY-like_superfamily"/>
</dbReference>
<evidence type="ECO:0000313" key="5">
    <source>
        <dbReference type="Proteomes" id="UP001187221"/>
    </source>
</evidence>
<keyword evidence="1 2" id="KW-0597">Phosphoprotein</keyword>
<dbReference type="RefSeq" id="WP_317973273.1">
    <property type="nucleotide sequence ID" value="NZ_BTFW01000001.1"/>
</dbReference>
<dbReference type="EMBL" id="BTFW01000001">
    <property type="protein sequence ID" value="GMM59415.1"/>
    <property type="molecule type" value="Genomic_DNA"/>
</dbReference>
<name>A0ABQ6P2V7_9SPHN</name>
<dbReference type="Proteomes" id="UP001187221">
    <property type="component" value="Unassembled WGS sequence"/>
</dbReference>
<dbReference type="PROSITE" id="PS50110">
    <property type="entry name" value="RESPONSE_REGULATORY"/>
    <property type="match status" value="1"/>
</dbReference>
<feature type="modified residue" description="4-aspartylphosphate" evidence="2">
    <location>
        <position position="53"/>
    </location>
</feature>
<reference evidence="4 5" key="1">
    <citation type="submission" date="2023-06" db="EMBL/GenBank/DDBJ databases">
        <title>Draft genome sequence of Novosphingobium sp. strain IK01.</title>
        <authorList>
            <person name="Hatamoto M."/>
            <person name="Ikarashi T."/>
            <person name="Yamaguchi T."/>
        </authorList>
    </citation>
    <scope>NUCLEOTIDE SEQUENCE [LARGE SCALE GENOMIC DNA]</scope>
    <source>
        <strain evidence="4 5">IK01</strain>
    </source>
</reference>
<sequence length="119" mass="12556">MTNAVIAIIDDDELVRNSTSSLLRSLGYKTALYESADAFLGAPVQHLDCILSDLQMPGCSGLDLRATLKAQGSTVPMILMTAFPTSGAHAQAKALDMIALLEKPLDADHLADALTEALT</sequence>
<dbReference type="PANTHER" id="PTHR44591:SF25">
    <property type="entry name" value="CHEMOTAXIS TWO-COMPONENT RESPONSE REGULATOR"/>
    <property type="match status" value="1"/>
</dbReference>
<dbReference type="InterPro" id="IPR050595">
    <property type="entry name" value="Bact_response_regulator"/>
</dbReference>
<evidence type="ECO:0000256" key="2">
    <source>
        <dbReference type="PROSITE-ProRule" id="PRU00169"/>
    </source>
</evidence>
<feature type="domain" description="Response regulatory" evidence="3">
    <location>
        <begin position="5"/>
        <end position="118"/>
    </location>
</feature>
<dbReference type="Pfam" id="PF00072">
    <property type="entry name" value="Response_reg"/>
    <property type="match status" value="1"/>
</dbReference>
<evidence type="ECO:0000313" key="4">
    <source>
        <dbReference type="EMBL" id="GMM59415.1"/>
    </source>
</evidence>
<evidence type="ECO:0000259" key="3">
    <source>
        <dbReference type="PROSITE" id="PS50110"/>
    </source>
</evidence>
<dbReference type="Gene3D" id="3.40.50.2300">
    <property type="match status" value="1"/>
</dbReference>
<evidence type="ECO:0000256" key="1">
    <source>
        <dbReference type="ARBA" id="ARBA00022553"/>
    </source>
</evidence>
<dbReference type="SUPFAM" id="SSF52172">
    <property type="entry name" value="CheY-like"/>
    <property type="match status" value="1"/>
</dbReference>
<proteinExistence type="predicted"/>
<dbReference type="SMART" id="SM00448">
    <property type="entry name" value="REC"/>
    <property type="match status" value="1"/>
</dbReference>
<organism evidence="4 5">
    <name type="scientific">Novosphingobium pituita</name>
    <dbReference type="NCBI Taxonomy" id="3056842"/>
    <lineage>
        <taxon>Bacteria</taxon>
        <taxon>Pseudomonadati</taxon>
        <taxon>Pseudomonadota</taxon>
        <taxon>Alphaproteobacteria</taxon>
        <taxon>Sphingomonadales</taxon>
        <taxon>Sphingomonadaceae</taxon>
        <taxon>Novosphingobium</taxon>
    </lineage>
</organism>
<comment type="caution">
    <text evidence="4">The sequence shown here is derived from an EMBL/GenBank/DDBJ whole genome shotgun (WGS) entry which is preliminary data.</text>
</comment>
<dbReference type="PANTHER" id="PTHR44591">
    <property type="entry name" value="STRESS RESPONSE REGULATOR PROTEIN 1"/>
    <property type="match status" value="1"/>
</dbReference>
<protein>
    <submittedName>
        <fullName evidence="4">Response regulator</fullName>
    </submittedName>
</protein>